<comment type="caution">
    <text evidence="1">The sequence shown here is derived from an EMBL/GenBank/DDBJ whole genome shotgun (WGS) entry which is preliminary data.</text>
</comment>
<sequence length="114" mass="12667">MSKVKSAPKAGIRTFLTGLSGACQAKAPCFRGGHEVQNIGQNRIIGDLHQDADLPFDRFMAQVIRDFIHLFNTIKFPLIKRIVFEGESDPEFIDSQGHLDAYIDPCDASLDAVY</sequence>
<name>A0A2M8KID1_9BACT</name>
<feature type="non-terminal residue" evidence="1">
    <location>
        <position position="114"/>
    </location>
</feature>
<reference evidence="2" key="1">
    <citation type="submission" date="2017-09" db="EMBL/GenBank/DDBJ databases">
        <title>Depth-based differentiation of microbial function through sediment-hosted aquifers and enrichment of novel symbionts in the deep terrestrial subsurface.</title>
        <authorList>
            <person name="Probst A.J."/>
            <person name="Ladd B."/>
            <person name="Jarett J.K."/>
            <person name="Geller-Mcgrath D.E."/>
            <person name="Sieber C.M.K."/>
            <person name="Emerson J.B."/>
            <person name="Anantharaman K."/>
            <person name="Thomas B.C."/>
            <person name="Malmstrom R."/>
            <person name="Stieglmeier M."/>
            <person name="Klingl A."/>
            <person name="Woyke T."/>
            <person name="Ryan C.M."/>
            <person name="Banfield J.F."/>
        </authorList>
    </citation>
    <scope>NUCLEOTIDE SEQUENCE [LARGE SCALE GENOMIC DNA]</scope>
</reference>
<protein>
    <submittedName>
        <fullName evidence="1">Uncharacterized protein</fullName>
    </submittedName>
</protein>
<organism evidence="1 2">
    <name type="scientific">Candidatus Portnoybacteria bacterium CG10_big_fil_rev_8_21_14_0_10_44_7</name>
    <dbReference type="NCBI Taxonomy" id="1974816"/>
    <lineage>
        <taxon>Bacteria</taxon>
        <taxon>Candidatus Portnoyibacteriota</taxon>
    </lineage>
</organism>
<dbReference type="EMBL" id="PFEA01000046">
    <property type="protein sequence ID" value="PJE59675.1"/>
    <property type="molecule type" value="Genomic_DNA"/>
</dbReference>
<gene>
    <name evidence="1" type="ORF">COU85_02450</name>
</gene>
<proteinExistence type="predicted"/>
<evidence type="ECO:0000313" key="1">
    <source>
        <dbReference type="EMBL" id="PJE59675.1"/>
    </source>
</evidence>
<dbReference type="Proteomes" id="UP000231086">
    <property type="component" value="Unassembled WGS sequence"/>
</dbReference>
<evidence type="ECO:0000313" key="2">
    <source>
        <dbReference type="Proteomes" id="UP000231086"/>
    </source>
</evidence>
<dbReference type="AlphaFoldDB" id="A0A2M8KID1"/>
<accession>A0A2M8KID1</accession>